<reference evidence="14" key="1">
    <citation type="journal article" date="2012" name="Science">
        <title>Fermentation, hydrogen, and sulfur metabolism in multiple uncultivated bacterial phyla.</title>
        <authorList>
            <person name="Wrighton K.C."/>
            <person name="Thomas B.C."/>
            <person name="Sharon I."/>
            <person name="Miller C.S."/>
            <person name="Castelle C.J."/>
            <person name="VerBerkmoes N.C."/>
            <person name="Wilkins M.J."/>
            <person name="Hettich R.L."/>
            <person name="Lipton M.S."/>
            <person name="Williams K.H."/>
            <person name="Long P.E."/>
            <person name="Banfield J.F."/>
        </authorList>
    </citation>
    <scope>NUCLEOTIDE SEQUENCE [LARGE SCALE GENOMIC DNA]</scope>
</reference>
<comment type="caution">
    <text evidence="14">The sequence shown here is derived from an EMBL/GenBank/DDBJ whole genome shotgun (WGS) entry which is preliminary data.</text>
</comment>
<dbReference type="InterPro" id="IPR005225">
    <property type="entry name" value="Small_GTP-bd"/>
</dbReference>
<keyword evidence="7 12" id="KW-0472">Membrane</keyword>
<dbReference type="GO" id="GO:0005886">
    <property type="term" value="C:plasma membrane"/>
    <property type="evidence" value="ECO:0007669"/>
    <property type="project" value="UniProtKB-SubCell"/>
</dbReference>
<dbReference type="SUPFAM" id="SSF50447">
    <property type="entry name" value="Translation proteins"/>
    <property type="match status" value="1"/>
</dbReference>
<dbReference type="PROSITE" id="PS51722">
    <property type="entry name" value="G_TR_2"/>
    <property type="match status" value="1"/>
</dbReference>
<dbReference type="Gene3D" id="3.30.70.870">
    <property type="entry name" value="Elongation Factor G (Translational Gtpase), domain 3"/>
    <property type="match status" value="1"/>
</dbReference>
<dbReference type="PRINTS" id="PR00315">
    <property type="entry name" value="ELONGATNFCT"/>
</dbReference>
<dbReference type="NCBIfam" id="TIGR01393">
    <property type="entry name" value="lepA"/>
    <property type="match status" value="1"/>
</dbReference>
<dbReference type="GO" id="GO:0005525">
    <property type="term" value="F:GTP binding"/>
    <property type="evidence" value="ECO:0007669"/>
    <property type="project" value="UniProtKB-UniRule"/>
</dbReference>
<dbReference type="Pfam" id="PF06421">
    <property type="entry name" value="LepA_C"/>
    <property type="match status" value="1"/>
</dbReference>
<comment type="similarity">
    <text evidence="1 12">Belongs to the TRAFAC class translation factor GTPase superfamily. Classic translation factor GTPase family. LepA subfamily.</text>
</comment>
<evidence type="ECO:0000313" key="14">
    <source>
        <dbReference type="EMBL" id="EKD66576.1"/>
    </source>
</evidence>
<dbReference type="InterPro" id="IPR038363">
    <property type="entry name" value="LepA_C_sf"/>
</dbReference>
<dbReference type="Gene3D" id="3.40.50.300">
    <property type="entry name" value="P-loop containing nucleotide triphosphate hydrolases"/>
    <property type="match status" value="1"/>
</dbReference>
<dbReference type="EC" id="3.6.5.n1" evidence="11 12"/>
<gene>
    <name evidence="12" type="primary">lepA</name>
    <name evidence="14" type="ORF">ACD_49C00029G0004</name>
</gene>
<evidence type="ECO:0000256" key="10">
    <source>
        <dbReference type="ARBA" id="ARBA00061052"/>
    </source>
</evidence>
<proteinExistence type="inferred from homology"/>
<dbReference type="EMBL" id="AMFJ01021615">
    <property type="protein sequence ID" value="EKD66576.1"/>
    <property type="molecule type" value="Genomic_DNA"/>
</dbReference>
<dbReference type="HAMAP" id="MF_00071">
    <property type="entry name" value="LepA"/>
    <property type="match status" value="1"/>
</dbReference>
<dbReference type="AlphaFoldDB" id="K2AXT1"/>
<evidence type="ECO:0000259" key="13">
    <source>
        <dbReference type="PROSITE" id="PS51722"/>
    </source>
</evidence>
<evidence type="ECO:0000256" key="9">
    <source>
        <dbReference type="ARBA" id="ARBA00057626"/>
    </source>
</evidence>
<dbReference type="Pfam" id="PF00009">
    <property type="entry name" value="GTP_EFTU"/>
    <property type="match status" value="1"/>
</dbReference>
<dbReference type="InterPro" id="IPR027417">
    <property type="entry name" value="P-loop_NTPase"/>
</dbReference>
<dbReference type="SUPFAM" id="SSF52540">
    <property type="entry name" value="P-loop containing nucleoside triphosphate hydrolases"/>
    <property type="match status" value="1"/>
</dbReference>
<keyword evidence="4 12" id="KW-0378">Hydrolase</keyword>
<comment type="subcellular location">
    <subcellularLocation>
        <location evidence="12">Cell membrane</location>
        <topology evidence="12">Peripheral membrane protein</topology>
        <orientation evidence="12">Cytoplasmic side</orientation>
    </subcellularLocation>
</comment>
<dbReference type="GO" id="GO:0043022">
    <property type="term" value="F:ribosome binding"/>
    <property type="evidence" value="ECO:0007669"/>
    <property type="project" value="UniProtKB-UniRule"/>
</dbReference>
<evidence type="ECO:0000256" key="4">
    <source>
        <dbReference type="ARBA" id="ARBA00022801"/>
    </source>
</evidence>
<evidence type="ECO:0000256" key="8">
    <source>
        <dbReference type="ARBA" id="ARBA00050293"/>
    </source>
</evidence>
<comment type="function">
    <text evidence="9 12">Required for accurate and efficient protein synthesis under certain stress conditions. May act as a fidelity factor of the translation reaction, by catalyzing a one-codon backward translocation of tRNAs on improperly translocated ribosomes. Back-translocation proceeds from a post-translocation (POST) complex to a pre-translocation (PRE) complex, thus giving elongation factor G a second chance to translocate the tRNAs correctly. Binds to ribosomes in a GTP-dependent manner.</text>
</comment>
<dbReference type="InterPro" id="IPR035654">
    <property type="entry name" value="LepA_IV"/>
</dbReference>
<dbReference type="GO" id="GO:0003746">
    <property type="term" value="F:translation elongation factor activity"/>
    <property type="evidence" value="ECO:0007669"/>
    <property type="project" value="UniProtKB-UniRule"/>
</dbReference>
<dbReference type="PANTHER" id="PTHR43512:SF4">
    <property type="entry name" value="TRANSLATION FACTOR GUF1 HOMOLOG, CHLOROPLASTIC"/>
    <property type="match status" value="1"/>
</dbReference>
<sequence length="624" mass="72254">MLIRNFCIIAHIDHGKSTLADRMLEITGTISKRDMKSQTLDTMELEQERWITIKLTPVRMNWKWVELNLIDTPGHVDFQYEVSRSLASVEGAILVVDATQWIEAQTLSNVYLALDNDLEIIPVLNKIDLPSADVERVSNEVISLLGCKREDIISVSAKTGENVETLLDEIVEKIPLPRKLDKESNIIPNQDLKNESRNVVKALIFDSQYDTYKWVVIYLKLFSGTIKKWDKLELVNSGAKIDAIDVWFFAPKYNSSGILNEWEIGYVVTWLKSITEARVGDTIFAGDKEYKFWITWFKKINPFVFAGIYPVDNDEYLKLKDSIDKLCLNDSSLTVENEVSPALGYGFRCGFLWLLHLDIVKERLWREFEIDVIMTSPQVTYRVLLSGNKVEQYNRFKTEILDFEGHTCTYVYFSNPEDLPKPGTYIHIDEPIAKVEIIANSVYIWAMMQLAQDRRWIFVNQYFLDPTRAVIVYEIPMAELVWDFYDDLKSLSSGYASLNYEFIKFKKDEIVKIDFLVAGEKVEALSMLVHKDKARSTGAKICSKLKENIPKAQFSIAIQATIWAQVIAREDIGALRKDVTAKLYGWDITRKRKVLDKQKEWKKKMKQFWRVSIPSETFVNILKK</sequence>
<dbReference type="InterPro" id="IPR009000">
    <property type="entry name" value="Transl_B-barrel_sf"/>
</dbReference>
<dbReference type="CDD" id="cd16260">
    <property type="entry name" value="EF4_III"/>
    <property type="match status" value="1"/>
</dbReference>
<keyword evidence="6 12" id="KW-0342">GTP-binding</keyword>
<dbReference type="InterPro" id="IPR000640">
    <property type="entry name" value="EFG_V-like"/>
</dbReference>
<feature type="binding site" evidence="12">
    <location>
        <begin position="125"/>
        <end position="128"/>
    </location>
    <ligand>
        <name>GTP</name>
        <dbReference type="ChEBI" id="CHEBI:37565"/>
    </ligand>
</feature>
<dbReference type="Pfam" id="PF00679">
    <property type="entry name" value="EFG_C"/>
    <property type="match status" value="1"/>
</dbReference>
<dbReference type="InterPro" id="IPR006297">
    <property type="entry name" value="EF-4"/>
</dbReference>
<dbReference type="CDD" id="cd03709">
    <property type="entry name" value="lepA_C"/>
    <property type="match status" value="1"/>
</dbReference>
<evidence type="ECO:0000256" key="2">
    <source>
        <dbReference type="ARBA" id="ARBA00022475"/>
    </source>
</evidence>
<accession>K2AXT1</accession>
<comment type="catalytic activity">
    <reaction evidence="8 12">
        <text>GTP + H2O = GDP + phosphate + H(+)</text>
        <dbReference type="Rhea" id="RHEA:19669"/>
        <dbReference type="ChEBI" id="CHEBI:15377"/>
        <dbReference type="ChEBI" id="CHEBI:15378"/>
        <dbReference type="ChEBI" id="CHEBI:37565"/>
        <dbReference type="ChEBI" id="CHEBI:43474"/>
        <dbReference type="ChEBI" id="CHEBI:58189"/>
        <dbReference type="EC" id="3.6.5.n1"/>
    </reaction>
</comment>
<dbReference type="Gene3D" id="2.40.30.10">
    <property type="entry name" value="Translation factors"/>
    <property type="match status" value="1"/>
</dbReference>
<evidence type="ECO:0000256" key="11">
    <source>
        <dbReference type="ARBA" id="ARBA00066744"/>
    </source>
</evidence>
<dbReference type="GO" id="GO:0045727">
    <property type="term" value="P:positive regulation of translation"/>
    <property type="evidence" value="ECO:0007669"/>
    <property type="project" value="UniProtKB-UniRule"/>
</dbReference>
<evidence type="ECO:0000256" key="7">
    <source>
        <dbReference type="ARBA" id="ARBA00023136"/>
    </source>
</evidence>
<protein>
    <recommendedName>
        <fullName evidence="11 12">Elongation factor 4</fullName>
        <shortName evidence="12">EF-4</shortName>
        <ecNumber evidence="11 12">3.6.5.n1</ecNumber>
    </recommendedName>
    <alternativeName>
        <fullName evidence="12">Ribosomal back-translocase LepA</fullName>
    </alternativeName>
</protein>
<dbReference type="FunFam" id="3.40.50.300:FF:000078">
    <property type="entry name" value="Elongation factor 4"/>
    <property type="match status" value="1"/>
</dbReference>
<evidence type="ECO:0000256" key="1">
    <source>
        <dbReference type="ARBA" id="ARBA00005454"/>
    </source>
</evidence>
<dbReference type="PANTHER" id="PTHR43512">
    <property type="entry name" value="TRANSLATION FACTOR GUF1-RELATED"/>
    <property type="match status" value="1"/>
</dbReference>
<dbReference type="InterPro" id="IPR000795">
    <property type="entry name" value="T_Tr_GTP-bd_dom"/>
</dbReference>
<dbReference type="InterPro" id="IPR035647">
    <property type="entry name" value="EFG_III/V"/>
</dbReference>
<keyword evidence="5 12" id="KW-0648">Protein biosynthesis</keyword>
<evidence type="ECO:0000256" key="6">
    <source>
        <dbReference type="ARBA" id="ARBA00023134"/>
    </source>
</evidence>
<keyword evidence="2 12" id="KW-1003">Cell membrane</keyword>
<evidence type="ECO:0000256" key="12">
    <source>
        <dbReference type="HAMAP-Rule" id="MF_00071"/>
    </source>
</evidence>
<feature type="binding site" evidence="12">
    <location>
        <begin position="13"/>
        <end position="18"/>
    </location>
    <ligand>
        <name>GTP</name>
        <dbReference type="ChEBI" id="CHEBI:37565"/>
    </ligand>
</feature>
<dbReference type="FunFam" id="3.30.70.2570:FF:000001">
    <property type="entry name" value="Translation factor GUF1, mitochondrial"/>
    <property type="match status" value="1"/>
</dbReference>
<evidence type="ECO:0000256" key="5">
    <source>
        <dbReference type="ARBA" id="ARBA00022917"/>
    </source>
</evidence>
<keyword evidence="3 12" id="KW-0547">Nucleotide-binding</keyword>
<comment type="similarity">
    <text evidence="10">Belongs to the GTP-binding elongation factor family. LepA subfamily.</text>
</comment>
<dbReference type="CDD" id="cd01890">
    <property type="entry name" value="LepA"/>
    <property type="match status" value="1"/>
</dbReference>
<organism evidence="14">
    <name type="scientific">uncultured bacterium</name>
    <name type="common">gcode 4</name>
    <dbReference type="NCBI Taxonomy" id="1234023"/>
    <lineage>
        <taxon>Bacteria</taxon>
        <taxon>environmental samples</taxon>
    </lineage>
</organism>
<dbReference type="Gene3D" id="3.30.70.2570">
    <property type="entry name" value="Elongation factor 4, C-terminal domain"/>
    <property type="match status" value="1"/>
</dbReference>
<dbReference type="FunFam" id="3.30.70.870:FF:000004">
    <property type="entry name" value="Translation factor GUF1, mitochondrial"/>
    <property type="match status" value="1"/>
</dbReference>
<dbReference type="GO" id="GO:0003924">
    <property type="term" value="F:GTPase activity"/>
    <property type="evidence" value="ECO:0007669"/>
    <property type="project" value="UniProtKB-UniRule"/>
</dbReference>
<dbReference type="SUPFAM" id="SSF54980">
    <property type="entry name" value="EF-G C-terminal domain-like"/>
    <property type="match status" value="2"/>
</dbReference>
<name>K2AXT1_9BACT</name>
<dbReference type="InterPro" id="IPR013842">
    <property type="entry name" value="LepA_CTD"/>
</dbReference>
<feature type="domain" description="Tr-type G" evidence="13">
    <location>
        <begin position="1"/>
        <end position="178"/>
    </location>
</feature>
<dbReference type="NCBIfam" id="TIGR00231">
    <property type="entry name" value="small_GTP"/>
    <property type="match status" value="1"/>
</dbReference>
<dbReference type="Gene3D" id="3.30.70.240">
    <property type="match status" value="1"/>
</dbReference>
<evidence type="ECO:0000256" key="3">
    <source>
        <dbReference type="ARBA" id="ARBA00022741"/>
    </source>
</evidence>